<keyword evidence="2" id="KW-0285">Flavoprotein</keyword>
<keyword evidence="3" id="KW-0274">FAD</keyword>
<evidence type="ECO:0000256" key="4">
    <source>
        <dbReference type="ARBA" id="ARBA00023002"/>
    </source>
</evidence>
<dbReference type="InterPro" id="IPR051914">
    <property type="entry name" value="FAD-linked_OxidoTrans_Type4"/>
</dbReference>
<sequence>MVRRIRQIAQETGISIVLYGHIGDGNLHPTLLCDRRDPDEVSRVAQAATRIFQATLELGGVLSGEHGIGTLKLDFIPQAFPPIVIEKFWAIKLLFDPKNIMNPGKKLPLPRSWA</sequence>
<evidence type="ECO:0000256" key="1">
    <source>
        <dbReference type="ARBA" id="ARBA00001974"/>
    </source>
</evidence>
<keyword evidence="4 6" id="KW-0560">Oxidoreductase</keyword>
<dbReference type="InterPro" id="IPR004113">
    <property type="entry name" value="FAD-bd_oxidored_4_C"/>
</dbReference>
<dbReference type="Proteomes" id="UP000236642">
    <property type="component" value="Unassembled WGS sequence"/>
</dbReference>
<dbReference type="SUPFAM" id="SSF55103">
    <property type="entry name" value="FAD-linked oxidases, C-terminal domain"/>
    <property type="match status" value="1"/>
</dbReference>
<dbReference type="AlphaFoldDB" id="A0A2H5YA45"/>
<dbReference type="InterPro" id="IPR016171">
    <property type="entry name" value="Vanillyl_alc_oxidase_C-sub2"/>
</dbReference>
<dbReference type="EMBL" id="BEHY01000158">
    <property type="protein sequence ID" value="GBD10316.1"/>
    <property type="molecule type" value="Genomic_DNA"/>
</dbReference>
<dbReference type="InterPro" id="IPR016164">
    <property type="entry name" value="FAD-linked_Oxase-like_C"/>
</dbReference>
<evidence type="ECO:0000313" key="6">
    <source>
        <dbReference type="EMBL" id="GBD10316.1"/>
    </source>
</evidence>
<organism evidence="6 7">
    <name type="scientific">Candidatus Thermoflexus japonica</name>
    <dbReference type="NCBI Taxonomy" id="2035417"/>
    <lineage>
        <taxon>Bacteria</taxon>
        <taxon>Bacillati</taxon>
        <taxon>Chloroflexota</taxon>
        <taxon>Thermoflexia</taxon>
        <taxon>Thermoflexales</taxon>
        <taxon>Thermoflexaceae</taxon>
        <taxon>Thermoflexus</taxon>
    </lineage>
</organism>
<dbReference type="Pfam" id="PF02913">
    <property type="entry name" value="FAD-oxidase_C"/>
    <property type="match status" value="1"/>
</dbReference>
<dbReference type="Gene3D" id="3.30.70.2740">
    <property type="match status" value="1"/>
</dbReference>
<name>A0A2H5YA45_9CHLR</name>
<feature type="domain" description="FAD-binding oxidoreductase/transferase type 4 C-terminal" evidence="5">
    <location>
        <begin position="1"/>
        <end position="105"/>
    </location>
</feature>
<protein>
    <submittedName>
        <fullName evidence="6">Putative FAD-linked oxidoreductase</fullName>
        <ecNumber evidence="6">1.-.-.-</ecNumber>
    </submittedName>
</protein>
<dbReference type="PANTHER" id="PTHR42934">
    <property type="entry name" value="GLYCOLATE OXIDASE SUBUNIT GLCD"/>
    <property type="match status" value="1"/>
</dbReference>
<dbReference type="EC" id="1.-.-.-" evidence="6"/>
<proteinExistence type="predicted"/>
<evidence type="ECO:0000313" key="7">
    <source>
        <dbReference type="Proteomes" id="UP000236642"/>
    </source>
</evidence>
<comment type="caution">
    <text evidence="6">The sequence shown here is derived from an EMBL/GenBank/DDBJ whole genome shotgun (WGS) entry which is preliminary data.</text>
</comment>
<dbReference type="FunFam" id="1.10.45.10:FF:000001">
    <property type="entry name" value="D-lactate dehydrogenase mitochondrial"/>
    <property type="match status" value="1"/>
</dbReference>
<dbReference type="GO" id="GO:0050660">
    <property type="term" value="F:flavin adenine dinucleotide binding"/>
    <property type="evidence" value="ECO:0007669"/>
    <property type="project" value="InterPro"/>
</dbReference>
<dbReference type="Gene3D" id="1.10.45.10">
    <property type="entry name" value="Vanillyl-alcohol Oxidase, Chain A, domain 4"/>
    <property type="match status" value="1"/>
</dbReference>
<comment type="cofactor">
    <cofactor evidence="1">
        <name>FAD</name>
        <dbReference type="ChEBI" id="CHEBI:57692"/>
    </cofactor>
</comment>
<reference evidence="7" key="1">
    <citation type="submission" date="2017-09" db="EMBL/GenBank/DDBJ databases">
        <title>Metaegenomics of thermophilic ammonia-oxidizing enrichment culture.</title>
        <authorList>
            <person name="Kato S."/>
            <person name="Suzuki K."/>
        </authorList>
    </citation>
    <scope>NUCLEOTIDE SEQUENCE [LARGE SCALE GENOMIC DNA]</scope>
</reference>
<accession>A0A2H5YA45</accession>
<dbReference type="PANTHER" id="PTHR42934:SF2">
    <property type="entry name" value="GLYCOLATE OXIDASE SUBUNIT GLCD"/>
    <property type="match status" value="1"/>
</dbReference>
<gene>
    <name evidence="6" type="ORF">HRbin22_02584</name>
</gene>
<evidence type="ECO:0000256" key="3">
    <source>
        <dbReference type="ARBA" id="ARBA00022827"/>
    </source>
</evidence>
<evidence type="ECO:0000259" key="5">
    <source>
        <dbReference type="Pfam" id="PF02913"/>
    </source>
</evidence>
<evidence type="ECO:0000256" key="2">
    <source>
        <dbReference type="ARBA" id="ARBA00022630"/>
    </source>
</evidence>
<dbReference type="GO" id="GO:0016491">
    <property type="term" value="F:oxidoreductase activity"/>
    <property type="evidence" value="ECO:0007669"/>
    <property type="project" value="UniProtKB-KW"/>
</dbReference>